<dbReference type="RefSeq" id="WP_227181208.1">
    <property type="nucleotide sequence ID" value="NZ_JAJBZT010000006.1"/>
</dbReference>
<sequence length="176" mass="19774">MKDSKTNLLEQKLENFIFWSRWIQVPLYLGLVVAQCAYVWAFLKELWHLVHDLNAMGETQIMLIVLGLIDVVMLSNLIIMVVIGGYETFVSKLDLHGHEDVPEWLSHVNAGVLKVKLATALISISGIHLLKSFINATQMDTKTLISQTVIHLVFLVTAVGLAYVDRLMLPVNAKAH</sequence>
<feature type="transmembrane region" description="Helical" evidence="7">
    <location>
        <begin position="21"/>
        <end position="41"/>
    </location>
</feature>
<name>A0ABS8D887_9NEIS</name>
<feature type="transmembrane region" description="Helical" evidence="7">
    <location>
        <begin position="104"/>
        <end position="124"/>
    </location>
</feature>
<dbReference type="PANTHER" id="PTHR38596:SF1">
    <property type="entry name" value="UPF0114 PROTEIN YQHA"/>
    <property type="match status" value="1"/>
</dbReference>
<dbReference type="NCBIfam" id="TIGR00645">
    <property type="entry name" value="HI0507"/>
    <property type="match status" value="1"/>
</dbReference>
<keyword evidence="4 7" id="KW-0812">Transmembrane</keyword>
<evidence type="ECO:0000256" key="1">
    <source>
        <dbReference type="ARBA" id="ARBA00004651"/>
    </source>
</evidence>
<organism evidence="8 9">
    <name type="scientific">Leeia speluncae</name>
    <dbReference type="NCBI Taxonomy" id="2884804"/>
    <lineage>
        <taxon>Bacteria</taxon>
        <taxon>Pseudomonadati</taxon>
        <taxon>Pseudomonadota</taxon>
        <taxon>Betaproteobacteria</taxon>
        <taxon>Neisseriales</taxon>
        <taxon>Leeiaceae</taxon>
        <taxon>Leeia</taxon>
    </lineage>
</organism>
<comment type="similarity">
    <text evidence="2 7">Belongs to the UPF0114 family.</text>
</comment>
<evidence type="ECO:0000313" key="8">
    <source>
        <dbReference type="EMBL" id="MCB6184399.1"/>
    </source>
</evidence>
<keyword evidence="6 7" id="KW-0472">Membrane</keyword>
<evidence type="ECO:0000256" key="2">
    <source>
        <dbReference type="ARBA" id="ARBA00005774"/>
    </source>
</evidence>
<dbReference type="Proteomes" id="UP001165395">
    <property type="component" value="Unassembled WGS sequence"/>
</dbReference>
<proteinExistence type="inferred from homology"/>
<accession>A0ABS8D887</accession>
<evidence type="ECO:0000256" key="6">
    <source>
        <dbReference type="ARBA" id="ARBA00023136"/>
    </source>
</evidence>
<feature type="transmembrane region" description="Helical" evidence="7">
    <location>
        <begin position="61"/>
        <end position="83"/>
    </location>
</feature>
<evidence type="ECO:0000256" key="3">
    <source>
        <dbReference type="ARBA" id="ARBA00022475"/>
    </source>
</evidence>
<dbReference type="InterPro" id="IPR020761">
    <property type="entry name" value="UPF0114_bac"/>
</dbReference>
<evidence type="ECO:0000256" key="4">
    <source>
        <dbReference type="ARBA" id="ARBA00022692"/>
    </source>
</evidence>
<comment type="caution">
    <text evidence="8">The sequence shown here is derived from an EMBL/GenBank/DDBJ whole genome shotgun (WGS) entry which is preliminary data.</text>
</comment>
<evidence type="ECO:0000313" key="9">
    <source>
        <dbReference type="Proteomes" id="UP001165395"/>
    </source>
</evidence>
<protein>
    <recommendedName>
        <fullName evidence="7">UPF0114 protein LIN78_12665</fullName>
    </recommendedName>
</protein>
<keyword evidence="5 7" id="KW-1133">Transmembrane helix</keyword>
<reference evidence="8" key="1">
    <citation type="submission" date="2021-10" db="EMBL/GenBank/DDBJ databases">
        <title>The complete genome sequence of Leeia sp. TBRC 13508.</title>
        <authorList>
            <person name="Charoenyingcharoen P."/>
            <person name="Yukphan P."/>
        </authorList>
    </citation>
    <scope>NUCLEOTIDE SEQUENCE</scope>
    <source>
        <strain evidence="8">TBRC 13508</strain>
    </source>
</reference>
<comment type="subcellular location">
    <subcellularLocation>
        <location evidence="1 7">Cell membrane</location>
        <topology evidence="1 7">Multi-pass membrane protein</topology>
    </subcellularLocation>
</comment>
<gene>
    <name evidence="8" type="ORF">LIN78_12665</name>
</gene>
<dbReference type="HAMAP" id="MF_00143">
    <property type="entry name" value="UPF0114"/>
    <property type="match status" value="1"/>
</dbReference>
<evidence type="ECO:0000256" key="5">
    <source>
        <dbReference type="ARBA" id="ARBA00022989"/>
    </source>
</evidence>
<dbReference type="InterPro" id="IPR005134">
    <property type="entry name" value="UPF0114"/>
</dbReference>
<keyword evidence="9" id="KW-1185">Reference proteome</keyword>
<evidence type="ECO:0000256" key="7">
    <source>
        <dbReference type="HAMAP-Rule" id="MF_00143"/>
    </source>
</evidence>
<keyword evidence="3 7" id="KW-1003">Cell membrane</keyword>
<dbReference type="Pfam" id="PF03350">
    <property type="entry name" value="UPF0114"/>
    <property type="match status" value="1"/>
</dbReference>
<feature type="transmembrane region" description="Helical" evidence="7">
    <location>
        <begin position="144"/>
        <end position="164"/>
    </location>
</feature>
<dbReference type="EMBL" id="JAJBZT010000006">
    <property type="protein sequence ID" value="MCB6184399.1"/>
    <property type="molecule type" value="Genomic_DNA"/>
</dbReference>
<dbReference type="PANTHER" id="PTHR38596">
    <property type="entry name" value="UPF0114 PROTEIN YQHA"/>
    <property type="match status" value="1"/>
</dbReference>